<keyword evidence="2" id="KW-1185">Reference proteome</keyword>
<protein>
    <submittedName>
        <fullName evidence="1">Uncharacterized protein</fullName>
    </submittedName>
</protein>
<sequence length="91" mass="9151">MRELSIQEVEMVSGSGVIRDTTNWVGGVAGDFIARSIGSLVTIPVISTIVSGIAGPVGKQIGSLIGDAVGALIETIFGITDSSTDSSETAA</sequence>
<dbReference type="EMBL" id="JBFKZN010000005">
    <property type="protein sequence ID" value="MEW5289701.1"/>
    <property type="molecule type" value="Genomic_DNA"/>
</dbReference>
<name>A0ABV3N1V5_9GAMM</name>
<dbReference type="Proteomes" id="UP001554567">
    <property type="component" value="Unassembled WGS sequence"/>
</dbReference>
<evidence type="ECO:0000313" key="1">
    <source>
        <dbReference type="EMBL" id="MEW5289701.1"/>
    </source>
</evidence>
<reference evidence="1 2" key="1">
    <citation type="submission" date="2024-07" db="EMBL/GenBank/DDBJ databases">
        <authorList>
            <person name="Dulla G.F.J."/>
            <person name="Delorm J.G."/>
        </authorList>
    </citation>
    <scope>NUCLEOTIDE SEQUENCE [LARGE SCALE GENOMIC DNA]</scope>
    <source>
        <strain evidence="1 2">JGD 233</strain>
    </source>
</reference>
<accession>A0ABV3N1V5</accession>
<evidence type="ECO:0000313" key="2">
    <source>
        <dbReference type="Proteomes" id="UP001554567"/>
    </source>
</evidence>
<comment type="caution">
    <text evidence="1">The sequence shown here is derived from an EMBL/GenBank/DDBJ whole genome shotgun (WGS) entry which is preliminary data.</text>
</comment>
<dbReference type="RefSeq" id="WP_152542706.1">
    <property type="nucleotide sequence ID" value="NZ_JBFKZN010000005.1"/>
</dbReference>
<gene>
    <name evidence="1" type="ORF">ABW286_10995</name>
</gene>
<organism evidence="1 2">
    <name type="scientific">Erwinia papayae</name>
    <dbReference type="NCBI Taxonomy" id="206499"/>
    <lineage>
        <taxon>Bacteria</taxon>
        <taxon>Pseudomonadati</taxon>
        <taxon>Pseudomonadota</taxon>
        <taxon>Gammaproteobacteria</taxon>
        <taxon>Enterobacterales</taxon>
        <taxon>Erwiniaceae</taxon>
        <taxon>Erwinia</taxon>
    </lineage>
</organism>
<proteinExistence type="predicted"/>